<dbReference type="GO" id="GO:0006400">
    <property type="term" value="P:tRNA modification"/>
    <property type="evidence" value="ECO:0007669"/>
    <property type="project" value="UniProtKB-UniRule"/>
</dbReference>
<keyword evidence="3" id="KW-0808">Transferase</keyword>
<keyword evidence="4" id="KW-1185">Reference proteome</keyword>
<evidence type="ECO:0000313" key="4">
    <source>
        <dbReference type="Proteomes" id="UP000192790"/>
    </source>
</evidence>
<keyword evidence="2" id="KW-0820">tRNA-binding</keyword>
<feature type="binding site" evidence="2">
    <location>
        <begin position="7"/>
        <end position="20"/>
    </location>
    <ligand>
        <name>ATP</name>
        <dbReference type="ChEBI" id="CHEBI:30616"/>
    </ligand>
</feature>
<dbReference type="GO" id="GO:0016740">
    <property type="term" value="F:transferase activity"/>
    <property type="evidence" value="ECO:0007669"/>
    <property type="project" value="UniProtKB-KW"/>
</dbReference>
<keyword evidence="2" id="KW-0436">Ligase</keyword>
<feature type="binding site" evidence="2">
    <location>
        <position position="186"/>
    </location>
    <ligand>
        <name>ATP</name>
        <dbReference type="ChEBI" id="CHEBI:30616"/>
    </ligand>
</feature>
<organism evidence="3 4">
    <name type="scientific">Papillibacter cinnamivorans DSM 12816</name>
    <dbReference type="NCBI Taxonomy" id="1122930"/>
    <lineage>
        <taxon>Bacteria</taxon>
        <taxon>Bacillati</taxon>
        <taxon>Bacillota</taxon>
        <taxon>Clostridia</taxon>
        <taxon>Eubacteriales</taxon>
        <taxon>Oscillospiraceae</taxon>
        <taxon>Papillibacter</taxon>
    </lineage>
</organism>
<dbReference type="InterPro" id="IPR014729">
    <property type="entry name" value="Rossmann-like_a/b/a_fold"/>
</dbReference>
<keyword evidence="1 2" id="KW-0819">tRNA processing</keyword>
<dbReference type="OrthoDB" id="9769796at2"/>
<dbReference type="Gene3D" id="3.40.50.620">
    <property type="entry name" value="HUPs"/>
    <property type="match status" value="1"/>
</dbReference>
<gene>
    <name evidence="2" type="primary">tmcAL</name>
    <name evidence="3" type="ORF">SAMN02745168_2419</name>
</gene>
<dbReference type="GO" id="GO:0005524">
    <property type="term" value="F:ATP binding"/>
    <property type="evidence" value="ECO:0007669"/>
    <property type="project" value="UniProtKB-KW"/>
</dbReference>
<dbReference type="InterPro" id="IPR008513">
    <property type="entry name" value="tRNA(Met)_cyd_acetate_ligase"/>
</dbReference>
<dbReference type="PANTHER" id="PTHR37825">
    <property type="entry name" value="TRNA(MET) CYTIDINE ACETATE LIGASE"/>
    <property type="match status" value="1"/>
</dbReference>
<dbReference type="GO" id="GO:0000049">
    <property type="term" value="F:tRNA binding"/>
    <property type="evidence" value="ECO:0007669"/>
    <property type="project" value="UniProtKB-KW"/>
</dbReference>
<dbReference type="GO" id="GO:0016879">
    <property type="term" value="F:ligase activity, forming carbon-nitrogen bonds"/>
    <property type="evidence" value="ECO:0007669"/>
    <property type="project" value="UniProtKB-UniRule"/>
</dbReference>
<evidence type="ECO:0000256" key="2">
    <source>
        <dbReference type="HAMAP-Rule" id="MF_01539"/>
    </source>
</evidence>
<dbReference type="GO" id="GO:0005737">
    <property type="term" value="C:cytoplasm"/>
    <property type="evidence" value="ECO:0007669"/>
    <property type="project" value="UniProtKB-SubCell"/>
</dbReference>
<keyword evidence="2" id="KW-0694">RNA-binding</keyword>
<comment type="caution">
    <text evidence="2">Lacks conserved residue(s) required for the propagation of feature annotation.</text>
</comment>
<dbReference type="STRING" id="1122930.SAMN02745168_2419"/>
<feature type="binding site" evidence="2">
    <location>
        <position position="103"/>
    </location>
    <ligand>
        <name>ATP</name>
        <dbReference type="ChEBI" id="CHEBI:30616"/>
    </ligand>
</feature>
<dbReference type="AlphaFoldDB" id="A0A1W2BVX6"/>
<keyword evidence="2" id="KW-0547">Nucleotide-binding</keyword>
<protein>
    <recommendedName>
        <fullName evidence="2">tRNA(Met) cytidine acetate ligase</fullName>
        <ecNumber evidence="2">6.3.4.-</ecNumber>
    </recommendedName>
</protein>
<keyword evidence="2" id="KW-0067">ATP-binding</keyword>
<accession>A0A1W2BVX6</accession>
<dbReference type="PANTHER" id="PTHR37825:SF1">
    <property type="entry name" value="TRNA(MET) CYTIDINE ACETATE LIGASE"/>
    <property type="match status" value="1"/>
</dbReference>
<dbReference type="EMBL" id="FWXW01000006">
    <property type="protein sequence ID" value="SMC76904.1"/>
    <property type="molecule type" value="Genomic_DNA"/>
</dbReference>
<comment type="function">
    <text evidence="2">Catalyzes the formation of N(4)-acetylcytidine (ac(4)C) at the wobble position of elongator tRNA(Met), using acetate and ATP as substrates. First activates an acetate ion to form acetyladenylate (Ac-AMP) and then transfers the acetyl group to tRNA to form ac(4)C34.</text>
</comment>
<comment type="subcellular location">
    <subcellularLocation>
        <location evidence="2">Cytoplasm</location>
    </subcellularLocation>
</comment>
<name>A0A1W2BVX6_9FIRM</name>
<dbReference type="SUPFAM" id="SSF52374">
    <property type="entry name" value="Nucleotidylyl transferase"/>
    <property type="match status" value="1"/>
</dbReference>
<evidence type="ECO:0000313" key="3">
    <source>
        <dbReference type="EMBL" id="SMC76904.1"/>
    </source>
</evidence>
<evidence type="ECO:0000256" key="1">
    <source>
        <dbReference type="ARBA" id="ARBA00022694"/>
    </source>
</evidence>
<comment type="similarity">
    <text evidence="2">Belongs to the TmcAL family.</text>
</comment>
<dbReference type="RefSeq" id="WP_084235092.1">
    <property type="nucleotide sequence ID" value="NZ_FWXW01000006.1"/>
</dbReference>
<reference evidence="3 4" key="1">
    <citation type="submission" date="2017-04" db="EMBL/GenBank/DDBJ databases">
        <authorList>
            <person name="Afonso C.L."/>
            <person name="Miller P.J."/>
            <person name="Scott M.A."/>
            <person name="Spackman E."/>
            <person name="Goraichik I."/>
            <person name="Dimitrov K.M."/>
            <person name="Suarez D.L."/>
            <person name="Swayne D.E."/>
        </authorList>
    </citation>
    <scope>NUCLEOTIDE SEQUENCE [LARGE SCALE GENOMIC DNA]</scope>
    <source>
        <strain evidence="3 4">DSM 12816</strain>
    </source>
</reference>
<proteinExistence type="inferred from homology"/>
<dbReference type="Pfam" id="PF05636">
    <property type="entry name" value="HIGH_NTase1"/>
    <property type="match status" value="1"/>
</dbReference>
<feature type="binding site" evidence="2">
    <location>
        <position position="161"/>
    </location>
    <ligand>
        <name>ATP</name>
        <dbReference type="ChEBI" id="CHEBI:30616"/>
    </ligand>
</feature>
<comment type="catalytic activity">
    <reaction evidence="2">
        <text>cytidine(34) in elongator tRNA(Met) + acetate + ATP = N(4)-acetylcytidine(34) in elongator tRNA(Met) + AMP + diphosphate</text>
        <dbReference type="Rhea" id="RHEA:58144"/>
        <dbReference type="Rhea" id="RHEA-COMP:10693"/>
        <dbReference type="Rhea" id="RHEA-COMP:10694"/>
        <dbReference type="ChEBI" id="CHEBI:30089"/>
        <dbReference type="ChEBI" id="CHEBI:30616"/>
        <dbReference type="ChEBI" id="CHEBI:33019"/>
        <dbReference type="ChEBI" id="CHEBI:74900"/>
        <dbReference type="ChEBI" id="CHEBI:82748"/>
        <dbReference type="ChEBI" id="CHEBI:456215"/>
    </reaction>
</comment>
<sequence>MEAAGIICEYNPLHLGHCRHMEETRALLGGETPIVCAMSGNFVQRGDFAVLNKLSRAEAAVKSGADLVLELPLPYALSSAEGFALGGIKVLSATGMVTHLSFGSESGNLEELERAARCLLSEEFPPVLKEELSKGAAFGAARQRAAERLMGKGAEVLRSPNNILAVEYLKALYRVGASIRPMTICREGADHDAGEPENGLFSASGLRELLLRGDEEAAARYMPEAMRDILRRETEAGRAPARVSNCERAILARLRTLTAEDFLSIPDVGEGLERRLFRAALRETSFARTADAVKTKRYAHSRIRRILLCAYLGITKDDFPEVPPYLRVLAFNERGRGLLREMKKRSKVPIVTRPARIKTLPEEGRTLFQLERRATDLYVLAYPDLQNSWGGQEWSAGAVRI</sequence>
<keyword evidence="2" id="KW-0963">Cytoplasm</keyword>
<dbReference type="EC" id="6.3.4.-" evidence="2"/>
<dbReference type="HAMAP" id="MF_01539">
    <property type="entry name" value="TmcAL"/>
    <property type="match status" value="1"/>
</dbReference>
<dbReference type="Proteomes" id="UP000192790">
    <property type="component" value="Unassembled WGS sequence"/>
</dbReference>